<dbReference type="AlphaFoldDB" id="A0A2H0U7A6"/>
<protein>
    <recommendedName>
        <fullName evidence="3">DUF7282 domain-containing protein</fullName>
    </recommendedName>
</protein>
<dbReference type="InterPro" id="IPR055706">
    <property type="entry name" value="Slg1/2_DUF7282"/>
</dbReference>
<gene>
    <name evidence="4" type="ORF">COU20_03625</name>
</gene>
<comment type="caution">
    <text evidence="4">The sequence shown here is derived from an EMBL/GenBank/DDBJ whole genome shotgun (WGS) entry which is preliminary data.</text>
</comment>
<evidence type="ECO:0000313" key="5">
    <source>
        <dbReference type="Proteomes" id="UP000231379"/>
    </source>
</evidence>
<sequence>MTNDVQWQHVLLGVAAGILIGSLATWLALSDRAGIPQASGDIPDTSEEQDLDGEQQGTSGGAQHSGYSIAVSDQLAGRSVTVQSVTLTETGWIAVRERAVEGRPGNVLGAARRDAGVYEEVSVTLLRATEAGGSYEVVVYRDDGDRVFDMKKDTPLEDTAKVFRALSPFSTNEG</sequence>
<feature type="compositionally biased region" description="Polar residues" evidence="1">
    <location>
        <begin position="55"/>
        <end position="64"/>
    </location>
</feature>
<keyword evidence="2" id="KW-1133">Transmembrane helix</keyword>
<keyword evidence="2" id="KW-0472">Membrane</keyword>
<feature type="compositionally biased region" description="Acidic residues" evidence="1">
    <location>
        <begin position="44"/>
        <end position="53"/>
    </location>
</feature>
<feature type="region of interest" description="Disordered" evidence="1">
    <location>
        <begin position="38"/>
        <end position="64"/>
    </location>
</feature>
<dbReference type="EMBL" id="PFBM01000021">
    <property type="protein sequence ID" value="PIR82220.1"/>
    <property type="molecule type" value="Genomic_DNA"/>
</dbReference>
<accession>A0A2H0U7A6</accession>
<evidence type="ECO:0000259" key="3">
    <source>
        <dbReference type="Pfam" id="PF23951"/>
    </source>
</evidence>
<organism evidence="4 5">
    <name type="scientific">Candidatus Kaiserbacteria bacterium CG10_big_fil_rev_8_21_14_0_10_59_10</name>
    <dbReference type="NCBI Taxonomy" id="1974612"/>
    <lineage>
        <taxon>Bacteria</taxon>
        <taxon>Candidatus Kaiseribacteriota</taxon>
    </lineage>
</organism>
<dbReference type="Pfam" id="PF23951">
    <property type="entry name" value="DUF7282"/>
    <property type="match status" value="1"/>
</dbReference>
<proteinExistence type="predicted"/>
<evidence type="ECO:0000256" key="2">
    <source>
        <dbReference type="SAM" id="Phobius"/>
    </source>
</evidence>
<keyword evidence="2" id="KW-0812">Transmembrane</keyword>
<reference evidence="5" key="1">
    <citation type="submission" date="2017-09" db="EMBL/GenBank/DDBJ databases">
        <title>Depth-based differentiation of microbial function through sediment-hosted aquifers and enrichment of novel symbionts in the deep terrestrial subsurface.</title>
        <authorList>
            <person name="Probst A.J."/>
            <person name="Ladd B."/>
            <person name="Jarett J.K."/>
            <person name="Geller-Mcgrath D.E."/>
            <person name="Sieber C.M.K."/>
            <person name="Emerson J.B."/>
            <person name="Anantharaman K."/>
            <person name="Thomas B.C."/>
            <person name="Malmstrom R."/>
            <person name="Stieglmeier M."/>
            <person name="Klingl A."/>
            <person name="Woyke T."/>
            <person name="Ryan C.M."/>
            <person name="Banfield J.F."/>
        </authorList>
    </citation>
    <scope>NUCLEOTIDE SEQUENCE [LARGE SCALE GENOMIC DNA]</scope>
</reference>
<name>A0A2H0U7A6_9BACT</name>
<dbReference type="Proteomes" id="UP000231379">
    <property type="component" value="Unassembled WGS sequence"/>
</dbReference>
<evidence type="ECO:0000256" key="1">
    <source>
        <dbReference type="SAM" id="MobiDB-lite"/>
    </source>
</evidence>
<feature type="transmembrane region" description="Helical" evidence="2">
    <location>
        <begin position="6"/>
        <end position="29"/>
    </location>
</feature>
<evidence type="ECO:0000313" key="4">
    <source>
        <dbReference type="EMBL" id="PIR82220.1"/>
    </source>
</evidence>
<feature type="domain" description="DUF7282" evidence="3">
    <location>
        <begin position="68"/>
        <end position="158"/>
    </location>
</feature>